<name>A0A0G2IYP8_9EURO</name>
<dbReference type="EMBL" id="LCZI01001449">
    <property type="protein sequence ID" value="KKZ60774.1"/>
    <property type="molecule type" value="Genomic_DNA"/>
</dbReference>
<accession>A0A0G2IYP8</accession>
<protein>
    <submittedName>
        <fullName evidence="1">Uncharacterized protein</fullName>
    </submittedName>
</protein>
<comment type="caution">
    <text evidence="1">The sequence shown here is derived from an EMBL/GenBank/DDBJ whole genome shotgun (WGS) entry which is preliminary data.</text>
</comment>
<reference evidence="2" key="1">
    <citation type="journal article" date="2015" name="PLoS Genet.">
        <title>The dynamic genome and transcriptome of the human fungal pathogen Blastomyces and close relative Emmonsia.</title>
        <authorList>
            <person name="Munoz J.F."/>
            <person name="Gauthier G.M."/>
            <person name="Desjardins C.A."/>
            <person name="Gallo J.E."/>
            <person name="Holder J."/>
            <person name="Sullivan T.D."/>
            <person name="Marty A.J."/>
            <person name="Carmen J.C."/>
            <person name="Chen Z."/>
            <person name="Ding L."/>
            <person name="Gujja S."/>
            <person name="Magrini V."/>
            <person name="Misas E."/>
            <person name="Mitreva M."/>
            <person name="Priest M."/>
            <person name="Saif S."/>
            <person name="Whiston E.A."/>
            <person name="Young S."/>
            <person name="Zeng Q."/>
            <person name="Goldman W.E."/>
            <person name="Mardis E.R."/>
            <person name="Taylor J.W."/>
            <person name="McEwen J.G."/>
            <person name="Clay O.K."/>
            <person name="Klein B.S."/>
            <person name="Cuomo C.A."/>
        </authorList>
    </citation>
    <scope>NUCLEOTIDE SEQUENCE [LARGE SCALE GENOMIC DNA]</scope>
    <source>
        <strain evidence="2">UAMH 3008</strain>
    </source>
</reference>
<gene>
    <name evidence="1" type="ORF">EMCG_04553</name>
</gene>
<dbReference type="AlphaFoldDB" id="A0A0G2IYP8"/>
<evidence type="ECO:0000313" key="2">
    <source>
        <dbReference type="Proteomes" id="UP000034164"/>
    </source>
</evidence>
<evidence type="ECO:0000313" key="1">
    <source>
        <dbReference type="EMBL" id="KKZ60774.1"/>
    </source>
</evidence>
<proteinExistence type="predicted"/>
<dbReference type="VEuPathDB" id="FungiDB:EMCG_04553"/>
<organism evidence="1 2">
    <name type="scientific">[Emmonsia] crescens</name>
    <dbReference type="NCBI Taxonomy" id="73230"/>
    <lineage>
        <taxon>Eukaryota</taxon>
        <taxon>Fungi</taxon>
        <taxon>Dikarya</taxon>
        <taxon>Ascomycota</taxon>
        <taxon>Pezizomycotina</taxon>
        <taxon>Eurotiomycetes</taxon>
        <taxon>Eurotiomycetidae</taxon>
        <taxon>Onygenales</taxon>
        <taxon>Ajellomycetaceae</taxon>
        <taxon>Emergomyces</taxon>
    </lineage>
</organism>
<dbReference type="OrthoDB" id="10395995at2759"/>
<dbReference type="Proteomes" id="UP000034164">
    <property type="component" value="Unassembled WGS sequence"/>
</dbReference>
<sequence length="87" mass="9779">MLPARLSISQSGNIYGPPILGLRAILSDSAIQIPREELKDILEKLPDGTDSILKAVVWQIDSNPFLQKKVKCEVTKQRQWDILLMHG</sequence>